<reference evidence="3 4" key="1">
    <citation type="journal article" date="2012" name="J. Bacteriol.">
        <title>Genome Sequence of the Antarctic Psychrophile Bacterium Planococcus antarcticus DSM 14505.</title>
        <authorList>
            <person name="Margolles A."/>
            <person name="Gueimonde M."/>
            <person name="Sanchez B."/>
        </authorList>
    </citation>
    <scope>NUCLEOTIDE SEQUENCE [LARGE SCALE GENOMIC DNA]</scope>
    <source>
        <strain evidence="3 4">DSM 14505</strain>
    </source>
</reference>
<evidence type="ECO:0000256" key="1">
    <source>
        <dbReference type="ARBA" id="ARBA00022801"/>
    </source>
</evidence>
<proteinExistence type="predicted"/>
<dbReference type="Proteomes" id="UP000004725">
    <property type="component" value="Unassembled WGS sequence"/>
</dbReference>
<dbReference type="GO" id="GO:0016787">
    <property type="term" value="F:hydrolase activity"/>
    <property type="evidence" value="ECO:0007669"/>
    <property type="project" value="UniProtKB-KW"/>
</dbReference>
<dbReference type="Gene3D" id="3.90.79.10">
    <property type="entry name" value="Nucleoside Triphosphate Pyrophosphohydrolase"/>
    <property type="match status" value="1"/>
</dbReference>
<dbReference type="Pfam" id="PF00293">
    <property type="entry name" value="NUDIX"/>
    <property type="match status" value="1"/>
</dbReference>
<dbReference type="EMBL" id="AJYB01000023">
    <property type="protein sequence ID" value="EIM07084.1"/>
    <property type="molecule type" value="Genomic_DNA"/>
</dbReference>
<dbReference type="AlphaFoldDB" id="A0AA87IMC2"/>
<dbReference type="SUPFAM" id="SSF55811">
    <property type="entry name" value="Nudix"/>
    <property type="match status" value="1"/>
</dbReference>
<protein>
    <submittedName>
        <fullName evidence="3">NUDIX hydrolase</fullName>
    </submittedName>
</protein>
<accession>A0AA87IMC2</accession>
<feature type="domain" description="Nudix hydrolase" evidence="2">
    <location>
        <begin position="2"/>
        <end position="62"/>
    </location>
</feature>
<dbReference type="InterPro" id="IPR000086">
    <property type="entry name" value="NUDIX_hydrolase_dom"/>
</dbReference>
<sequence>MGGTIELGEPSANALKREFKEEIGADIQIVRSLNVLENIYALKEQTFHEITLIYEVEFEERHLLERDYFVVTGAGKKPQQSGSAWKSYHFKKRRFIRSSCSTSLKIWLILSN</sequence>
<organism evidence="3 4">
    <name type="scientific">Planococcus antarcticus DSM 14505</name>
    <dbReference type="NCBI Taxonomy" id="1185653"/>
    <lineage>
        <taxon>Bacteria</taxon>
        <taxon>Bacillati</taxon>
        <taxon>Bacillota</taxon>
        <taxon>Bacilli</taxon>
        <taxon>Bacillales</taxon>
        <taxon>Caryophanaceae</taxon>
        <taxon>Planococcus</taxon>
    </lineage>
</organism>
<name>A0AA87IMC2_9BACL</name>
<dbReference type="InterPro" id="IPR015797">
    <property type="entry name" value="NUDIX_hydrolase-like_dom_sf"/>
</dbReference>
<evidence type="ECO:0000313" key="4">
    <source>
        <dbReference type="Proteomes" id="UP000004725"/>
    </source>
</evidence>
<comment type="caution">
    <text evidence="3">The sequence shown here is derived from an EMBL/GenBank/DDBJ whole genome shotgun (WGS) entry which is preliminary data.</text>
</comment>
<evidence type="ECO:0000313" key="3">
    <source>
        <dbReference type="EMBL" id="EIM07084.1"/>
    </source>
</evidence>
<dbReference type="InterPro" id="IPR020084">
    <property type="entry name" value="NUDIX_hydrolase_CS"/>
</dbReference>
<keyword evidence="1 3" id="KW-0378">Hydrolase</keyword>
<gene>
    <name evidence="3" type="ORF">A1A1_07909</name>
</gene>
<evidence type="ECO:0000259" key="2">
    <source>
        <dbReference type="Pfam" id="PF00293"/>
    </source>
</evidence>
<dbReference type="PROSITE" id="PS00893">
    <property type="entry name" value="NUDIX_BOX"/>
    <property type="match status" value="1"/>
</dbReference>